<evidence type="ECO:0000256" key="3">
    <source>
        <dbReference type="ARBA" id="ARBA00023125"/>
    </source>
</evidence>
<evidence type="ECO:0000256" key="5">
    <source>
        <dbReference type="ARBA" id="ARBA00023242"/>
    </source>
</evidence>
<dbReference type="PANTHER" id="PTHR32096">
    <property type="entry name" value="WRKY TRANSCRIPTION FACTOR 30-RELATED-RELATED"/>
    <property type="match status" value="1"/>
</dbReference>
<reference evidence="7" key="2">
    <citation type="journal article" date="2024" name="Plant">
        <title>Genomic evolution and insights into agronomic trait innovations of Sesamum species.</title>
        <authorList>
            <person name="Miao H."/>
            <person name="Wang L."/>
            <person name="Qu L."/>
            <person name="Liu H."/>
            <person name="Sun Y."/>
            <person name="Le M."/>
            <person name="Wang Q."/>
            <person name="Wei S."/>
            <person name="Zheng Y."/>
            <person name="Lin W."/>
            <person name="Duan Y."/>
            <person name="Cao H."/>
            <person name="Xiong S."/>
            <person name="Wang X."/>
            <person name="Wei L."/>
            <person name="Li C."/>
            <person name="Ma Q."/>
            <person name="Ju M."/>
            <person name="Zhao R."/>
            <person name="Li G."/>
            <person name="Mu C."/>
            <person name="Tian Q."/>
            <person name="Mei H."/>
            <person name="Zhang T."/>
            <person name="Gao T."/>
            <person name="Zhang H."/>
        </authorList>
    </citation>
    <scope>NUCLEOTIDE SEQUENCE</scope>
    <source>
        <strain evidence="7">G02</strain>
    </source>
</reference>
<comment type="subcellular location">
    <subcellularLocation>
        <location evidence="1">Nucleus</location>
    </subcellularLocation>
</comment>
<proteinExistence type="predicted"/>
<reference evidence="7" key="1">
    <citation type="submission" date="2020-06" db="EMBL/GenBank/DDBJ databases">
        <authorList>
            <person name="Li T."/>
            <person name="Hu X."/>
            <person name="Zhang T."/>
            <person name="Song X."/>
            <person name="Zhang H."/>
            <person name="Dai N."/>
            <person name="Sheng W."/>
            <person name="Hou X."/>
            <person name="Wei L."/>
        </authorList>
    </citation>
    <scope>NUCLEOTIDE SEQUENCE</scope>
    <source>
        <strain evidence="7">G02</strain>
        <tissue evidence="7">Leaf</tissue>
    </source>
</reference>
<dbReference type="Pfam" id="PF03106">
    <property type="entry name" value="WRKY"/>
    <property type="match status" value="1"/>
</dbReference>
<gene>
    <name evidence="7" type="ORF">Sradi_5647300</name>
</gene>
<evidence type="ECO:0000259" key="6">
    <source>
        <dbReference type="PROSITE" id="PS50811"/>
    </source>
</evidence>
<evidence type="ECO:0000313" key="7">
    <source>
        <dbReference type="EMBL" id="KAL0312480.1"/>
    </source>
</evidence>
<accession>A0AAW2KZT3</accession>
<dbReference type="SMART" id="SM00774">
    <property type="entry name" value="WRKY"/>
    <property type="match status" value="1"/>
</dbReference>
<dbReference type="AlphaFoldDB" id="A0AAW2KZT3"/>
<keyword evidence="5" id="KW-0539">Nucleus</keyword>
<dbReference type="PROSITE" id="PS50811">
    <property type="entry name" value="WRKY"/>
    <property type="match status" value="1"/>
</dbReference>
<evidence type="ECO:0000256" key="4">
    <source>
        <dbReference type="ARBA" id="ARBA00023163"/>
    </source>
</evidence>
<dbReference type="GO" id="GO:0003700">
    <property type="term" value="F:DNA-binding transcription factor activity"/>
    <property type="evidence" value="ECO:0007669"/>
    <property type="project" value="InterPro"/>
</dbReference>
<dbReference type="SUPFAM" id="SSF118290">
    <property type="entry name" value="WRKY DNA-binding domain"/>
    <property type="match status" value="1"/>
</dbReference>
<name>A0AAW2KZT3_SESRA</name>
<sequence length="194" mass="22185">MENAFTWENKALMNELTQGLEKAKQLRIHLCSTCPSEAQDLLLRRIISTFEKALMILKWGGSVGQAQECAALPAAGKCSASVDGSPRSDDMNKNFGDHRNHGDVSKKRKSQPIWTEQVRINSENALEGPGDDGYSWRKYGQKDILGAKYPRYFLFLFSYVENHKVRKQRQRGRTEKKNERDCERTFGCLCIHEV</sequence>
<dbReference type="PANTHER" id="PTHR32096:SF36">
    <property type="entry name" value="WRKY TRANSCRIPTION FACTOR 41-RELATED"/>
    <property type="match status" value="1"/>
</dbReference>
<dbReference type="InterPro" id="IPR044810">
    <property type="entry name" value="WRKY_plant"/>
</dbReference>
<organism evidence="7">
    <name type="scientific">Sesamum radiatum</name>
    <name type="common">Black benniseed</name>
    <dbReference type="NCBI Taxonomy" id="300843"/>
    <lineage>
        <taxon>Eukaryota</taxon>
        <taxon>Viridiplantae</taxon>
        <taxon>Streptophyta</taxon>
        <taxon>Embryophyta</taxon>
        <taxon>Tracheophyta</taxon>
        <taxon>Spermatophyta</taxon>
        <taxon>Magnoliopsida</taxon>
        <taxon>eudicotyledons</taxon>
        <taxon>Gunneridae</taxon>
        <taxon>Pentapetalae</taxon>
        <taxon>asterids</taxon>
        <taxon>lamiids</taxon>
        <taxon>Lamiales</taxon>
        <taxon>Pedaliaceae</taxon>
        <taxon>Sesamum</taxon>
    </lineage>
</organism>
<dbReference type="Gene3D" id="2.20.25.80">
    <property type="entry name" value="WRKY domain"/>
    <property type="match status" value="1"/>
</dbReference>
<keyword evidence="4" id="KW-0804">Transcription</keyword>
<feature type="domain" description="WRKY" evidence="6">
    <location>
        <begin position="125"/>
        <end position="177"/>
    </location>
</feature>
<dbReference type="InterPro" id="IPR003657">
    <property type="entry name" value="WRKY_dom"/>
</dbReference>
<dbReference type="GO" id="GO:0005634">
    <property type="term" value="C:nucleus"/>
    <property type="evidence" value="ECO:0007669"/>
    <property type="project" value="UniProtKB-SubCell"/>
</dbReference>
<dbReference type="GO" id="GO:0000976">
    <property type="term" value="F:transcription cis-regulatory region binding"/>
    <property type="evidence" value="ECO:0007669"/>
    <property type="project" value="TreeGrafter"/>
</dbReference>
<dbReference type="InterPro" id="IPR036576">
    <property type="entry name" value="WRKY_dom_sf"/>
</dbReference>
<keyword evidence="2" id="KW-0805">Transcription regulation</keyword>
<keyword evidence="3" id="KW-0238">DNA-binding</keyword>
<dbReference type="EMBL" id="JACGWJ010000026">
    <property type="protein sequence ID" value="KAL0312480.1"/>
    <property type="molecule type" value="Genomic_DNA"/>
</dbReference>
<comment type="caution">
    <text evidence="7">The sequence shown here is derived from an EMBL/GenBank/DDBJ whole genome shotgun (WGS) entry which is preliminary data.</text>
</comment>
<protein>
    <submittedName>
        <fullName evidence="7">WRKY transcription factor 53</fullName>
    </submittedName>
</protein>
<evidence type="ECO:0000256" key="1">
    <source>
        <dbReference type="ARBA" id="ARBA00004123"/>
    </source>
</evidence>
<evidence type="ECO:0000256" key="2">
    <source>
        <dbReference type="ARBA" id="ARBA00023015"/>
    </source>
</evidence>